<reference evidence="2 3" key="1">
    <citation type="submission" date="2018-11" db="EMBL/GenBank/DDBJ databases">
        <title>Rufibacter latericius sp. nov., isolated from water in Baiyang Lake.</title>
        <authorList>
            <person name="Yang Y."/>
        </authorList>
    </citation>
    <scope>NUCLEOTIDE SEQUENCE [LARGE SCALE GENOMIC DNA]</scope>
    <source>
        <strain evidence="2 3">R-22-1c-1</strain>
    </source>
</reference>
<keyword evidence="1" id="KW-0472">Membrane</keyword>
<keyword evidence="1" id="KW-0812">Transmembrane</keyword>
<dbReference type="OrthoDB" id="3862418at2"/>
<evidence type="ECO:0000313" key="3">
    <source>
        <dbReference type="Proteomes" id="UP000272117"/>
    </source>
</evidence>
<dbReference type="EMBL" id="RJJD01000008">
    <property type="protein sequence ID" value="RNI25748.1"/>
    <property type="molecule type" value="Genomic_DNA"/>
</dbReference>
<name>A0A3M9MM39_9BACT</name>
<feature type="transmembrane region" description="Helical" evidence="1">
    <location>
        <begin position="264"/>
        <end position="281"/>
    </location>
</feature>
<keyword evidence="1" id="KW-1133">Transmembrane helix</keyword>
<feature type="transmembrane region" description="Helical" evidence="1">
    <location>
        <begin position="6"/>
        <end position="23"/>
    </location>
</feature>
<protein>
    <recommendedName>
        <fullName evidence="4">Glycosyltransferase RgtA/B/C/D-like domain-containing protein</fullName>
    </recommendedName>
</protein>
<gene>
    <name evidence="2" type="ORF">EFB08_12910</name>
</gene>
<evidence type="ECO:0000256" key="1">
    <source>
        <dbReference type="SAM" id="Phobius"/>
    </source>
</evidence>
<proteinExistence type="predicted"/>
<evidence type="ECO:0000313" key="2">
    <source>
        <dbReference type="EMBL" id="RNI25748.1"/>
    </source>
</evidence>
<dbReference type="AlphaFoldDB" id="A0A3M9MM39"/>
<feature type="transmembrane region" description="Helical" evidence="1">
    <location>
        <begin position="217"/>
        <end position="244"/>
    </location>
</feature>
<comment type="caution">
    <text evidence="2">The sequence shown here is derived from an EMBL/GenBank/DDBJ whole genome shotgun (WGS) entry which is preliminary data.</text>
</comment>
<feature type="transmembrane region" description="Helical" evidence="1">
    <location>
        <begin position="134"/>
        <end position="153"/>
    </location>
</feature>
<feature type="transmembrane region" description="Helical" evidence="1">
    <location>
        <begin position="35"/>
        <end position="57"/>
    </location>
</feature>
<sequence>MELKDLFFTPIYLIIIYIFAYQIRPKVTNRFTKKYFIPALTLKIIGSIAVGLIYFYYYRYGDTLRYLHYSRVISSTFWNEPYIAIKLLTIDLQETDYNLTKYFSNNYFFRVKDEGSFLIVRLTGLIGIFNNHSYFAIAVVYGALSFIGIWALYTTFVKMYPLLYKNMAIACLFFPSLFFWGSGILKDSLTIGALGYLMLCIYNIFIKKTRIISSALIAIICSWLIISIKIYILLCFIPGAAIWIFTSGLDKGKRSALKSSIRPLLIIVILPVALLLMGKVAENDKRYALENLESTAQTTAEWIKYSSGESGSSYSLGDDFDLSLTGLLKKLPLAINVTLFRPYLWEAKNPVMLLSALESLFLMLITIRTILKVGIRKLLIFINNNSLTLFLAIFSLSFAFAVGFSTYNFGTLARYKIPCIPFYLALIYICQFENRKIPVVTKQGKVKARSKS</sequence>
<feature type="transmembrane region" description="Helical" evidence="1">
    <location>
        <begin position="188"/>
        <end position="205"/>
    </location>
</feature>
<dbReference type="RefSeq" id="WP_123127376.1">
    <property type="nucleotide sequence ID" value="NZ_RJJD01000008.1"/>
</dbReference>
<keyword evidence="3" id="KW-1185">Reference proteome</keyword>
<accession>A0A3M9MM39</accession>
<evidence type="ECO:0008006" key="4">
    <source>
        <dbReference type="Google" id="ProtNLM"/>
    </source>
</evidence>
<dbReference type="Proteomes" id="UP000272117">
    <property type="component" value="Unassembled WGS sequence"/>
</dbReference>
<feature type="transmembrane region" description="Helical" evidence="1">
    <location>
        <begin position="162"/>
        <end position="182"/>
    </location>
</feature>
<organism evidence="2 3">
    <name type="scientific">Rufibacter latericius</name>
    <dbReference type="NCBI Taxonomy" id="2487040"/>
    <lineage>
        <taxon>Bacteria</taxon>
        <taxon>Pseudomonadati</taxon>
        <taxon>Bacteroidota</taxon>
        <taxon>Cytophagia</taxon>
        <taxon>Cytophagales</taxon>
        <taxon>Hymenobacteraceae</taxon>
        <taxon>Rufibacter</taxon>
    </lineage>
</organism>
<feature type="transmembrane region" description="Helical" evidence="1">
    <location>
        <begin position="387"/>
        <end position="407"/>
    </location>
</feature>